<evidence type="ECO:0000313" key="4">
    <source>
        <dbReference type="Proteomes" id="UP000695022"/>
    </source>
</evidence>
<evidence type="ECO:0000256" key="2">
    <source>
        <dbReference type="ARBA" id="ARBA00023043"/>
    </source>
</evidence>
<keyword evidence="1" id="KW-0677">Repeat</keyword>
<sequence>MPSIHTKQNKDLPFGIFRNKRLLAPYHDVAASVFRNNKSANLDEIFLASARDGDYDRIQTLVRPHDQSSMNIDVKDRRYGNSAVIWAAKRGHIKILQLLLKHGADVTLRNYDNKTALDEASPGIQQILVATVTSGGSSPRRLMQAAWQGNSHAVEQILSERRVIDINCQNADGMTPLLLAACDLSLFEKIRSLLTNYDPVRVVSLLLQHRADPSACDSEGRTSLHHAALSKASAALNLIGLILGSGASIGIGHSSVVNVHIPIP</sequence>
<evidence type="ECO:0000313" key="5">
    <source>
        <dbReference type="RefSeq" id="XP_014668610.1"/>
    </source>
</evidence>
<dbReference type="InterPro" id="IPR002110">
    <property type="entry name" value="Ankyrin_rpt"/>
</dbReference>
<dbReference type="Gene3D" id="1.25.40.20">
    <property type="entry name" value="Ankyrin repeat-containing domain"/>
    <property type="match status" value="2"/>
</dbReference>
<organism evidence="4 5">
    <name type="scientific">Priapulus caudatus</name>
    <name type="common">Priapulid worm</name>
    <dbReference type="NCBI Taxonomy" id="37621"/>
    <lineage>
        <taxon>Eukaryota</taxon>
        <taxon>Metazoa</taxon>
        <taxon>Ecdysozoa</taxon>
        <taxon>Scalidophora</taxon>
        <taxon>Priapulida</taxon>
        <taxon>Priapulimorpha</taxon>
        <taxon>Priapulimorphida</taxon>
        <taxon>Priapulidae</taxon>
        <taxon>Priapulus</taxon>
    </lineage>
</organism>
<dbReference type="Proteomes" id="UP000695022">
    <property type="component" value="Unplaced"/>
</dbReference>
<protein>
    <submittedName>
        <fullName evidence="5">Ankyrin repeat domain-containing protein 22-like</fullName>
    </submittedName>
</protein>
<name>A0ABM1E8T9_PRICU</name>
<accession>A0ABM1E8T9</accession>
<dbReference type="Pfam" id="PF12796">
    <property type="entry name" value="Ank_2"/>
    <property type="match status" value="2"/>
</dbReference>
<feature type="repeat" description="ANK" evidence="3">
    <location>
        <begin position="79"/>
        <end position="111"/>
    </location>
</feature>
<dbReference type="PROSITE" id="PS50297">
    <property type="entry name" value="ANK_REP_REGION"/>
    <property type="match status" value="1"/>
</dbReference>
<dbReference type="SMART" id="SM00248">
    <property type="entry name" value="ANK"/>
    <property type="match status" value="4"/>
</dbReference>
<proteinExistence type="predicted"/>
<dbReference type="PANTHER" id="PTHR24201">
    <property type="entry name" value="ANK_REP_REGION DOMAIN-CONTAINING PROTEIN"/>
    <property type="match status" value="1"/>
</dbReference>
<evidence type="ECO:0000256" key="3">
    <source>
        <dbReference type="PROSITE-ProRule" id="PRU00023"/>
    </source>
</evidence>
<gene>
    <name evidence="5" type="primary">LOC106809887</name>
</gene>
<keyword evidence="4" id="KW-1185">Reference proteome</keyword>
<reference evidence="5" key="1">
    <citation type="submission" date="2025-08" db="UniProtKB">
        <authorList>
            <consortium name="RefSeq"/>
        </authorList>
    </citation>
    <scope>IDENTIFICATION</scope>
</reference>
<dbReference type="PROSITE" id="PS50088">
    <property type="entry name" value="ANK_REPEAT"/>
    <property type="match status" value="1"/>
</dbReference>
<evidence type="ECO:0000256" key="1">
    <source>
        <dbReference type="ARBA" id="ARBA00022737"/>
    </source>
</evidence>
<dbReference type="RefSeq" id="XP_014668610.1">
    <property type="nucleotide sequence ID" value="XM_014813124.1"/>
</dbReference>
<dbReference type="InterPro" id="IPR050776">
    <property type="entry name" value="Ank_Repeat/CDKN_Inhibitor"/>
</dbReference>
<dbReference type="GeneID" id="106809887"/>
<dbReference type="SUPFAM" id="SSF48403">
    <property type="entry name" value="Ankyrin repeat"/>
    <property type="match status" value="1"/>
</dbReference>
<dbReference type="InterPro" id="IPR036770">
    <property type="entry name" value="Ankyrin_rpt-contain_sf"/>
</dbReference>
<keyword evidence="2 3" id="KW-0040">ANK repeat</keyword>